<dbReference type="HOGENOM" id="CLU_016950_9_1_7"/>
<dbReference type="InterPro" id="IPR005845">
    <property type="entry name" value="A-D-PHexomutase_a/b/a-II"/>
</dbReference>
<evidence type="ECO:0000256" key="7">
    <source>
        <dbReference type="RuleBase" id="RU004326"/>
    </source>
</evidence>
<feature type="domain" description="Alpha-D-phosphohexomutase alpha/beta/alpha" evidence="10">
    <location>
        <begin position="154"/>
        <end position="250"/>
    </location>
</feature>
<dbReference type="Gene3D" id="3.40.120.10">
    <property type="entry name" value="Alpha-D-Glucose-1,6-Bisphosphate, subunit A, domain 3"/>
    <property type="match status" value="3"/>
</dbReference>
<dbReference type="InterPro" id="IPR016066">
    <property type="entry name" value="A-D-PHexomutase_CS"/>
</dbReference>
<reference evidence="13" key="2">
    <citation type="submission" date="2013-07" db="EMBL/GenBank/DDBJ databases">
        <authorList>
            <person name="Morais-Silva F.O."/>
            <person name="Rezende A.M."/>
            <person name="Pimentel C."/>
            <person name="Resende D.M."/>
            <person name="Santos C.I."/>
            <person name="Clemente C."/>
            <person name="de Oliveira L.M."/>
            <person name="da Silva S.M."/>
            <person name="Costa D.A."/>
            <person name="Varela-Raposo A."/>
            <person name="Horacio E.C.A."/>
            <person name="Matos M."/>
            <person name="Flores O."/>
            <person name="Ruiz J.C."/>
            <person name="Rodrigues-Pousada C."/>
        </authorList>
    </citation>
    <scope>NUCLEOTIDE SEQUENCE [LARGE SCALE GENOMIC DNA]</scope>
    <source>
        <strain evidence="13">ATCC 19364 / DSM 1382 / NCIMB 9332 / VKM B-1759</strain>
    </source>
</reference>
<dbReference type="InterPro" id="IPR005843">
    <property type="entry name" value="A-D-PHexomutase_C"/>
</dbReference>
<dbReference type="InterPro" id="IPR005846">
    <property type="entry name" value="A-D-PHexomutase_a/b/a-III"/>
</dbReference>
<dbReference type="SUPFAM" id="SSF55957">
    <property type="entry name" value="Phosphoglucomutase, C-terminal domain"/>
    <property type="match status" value="1"/>
</dbReference>
<evidence type="ECO:0000256" key="2">
    <source>
        <dbReference type="ARBA" id="ARBA00010231"/>
    </source>
</evidence>
<dbReference type="PANTHER" id="PTHR43771:SF2">
    <property type="entry name" value="PHOSPHOMANNOMUTASE_PHOSPHOGLUCOMUTASE"/>
    <property type="match status" value="1"/>
</dbReference>
<organism evidence="12 13">
    <name type="scientific">Megalodesulfovibrio gigas (strain ATCC 19364 / DSM 1382 / NCIMB 9332 / VKM B-1759)</name>
    <name type="common">Desulfovibrio gigas</name>
    <dbReference type="NCBI Taxonomy" id="1121448"/>
    <lineage>
        <taxon>Bacteria</taxon>
        <taxon>Pseudomonadati</taxon>
        <taxon>Thermodesulfobacteriota</taxon>
        <taxon>Desulfovibrionia</taxon>
        <taxon>Desulfovibrionales</taxon>
        <taxon>Desulfovibrionaceae</taxon>
        <taxon>Megalodesulfovibrio</taxon>
    </lineage>
</organism>
<evidence type="ECO:0000256" key="3">
    <source>
        <dbReference type="ARBA" id="ARBA00022553"/>
    </source>
</evidence>
<dbReference type="PATRIC" id="fig|1121448.10.peg.3370"/>
<dbReference type="AlphaFoldDB" id="T2GFX3"/>
<dbReference type="PRINTS" id="PR00509">
    <property type="entry name" value="PGMPMM"/>
</dbReference>
<dbReference type="eggNOG" id="COG1109">
    <property type="taxonomic scope" value="Bacteria"/>
</dbReference>
<feature type="domain" description="Alpha-D-phosphohexomutase C-terminal" evidence="8">
    <location>
        <begin position="373"/>
        <end position="446"/>
    </location>
</feature>
<comment type="cofactor">
    <cofactor evidence="1">
        <name>Mg(2+)</name>
        <dbReference type="ChEBI" id="CHEBI:18420"/>
    </cofactor>
</comment>
<dbReference type="Proteomes" id="UP000016587">
    <property type="component" value="Chromosome"/>
</dbReference>
<comment type="similarity">
    <text evidence="2 7">Belongs to the phosphohexose mutase family.</text>
</comment>
<keyword evidence="3" id="KW-0597">Phosphoprotein</keyword>
<dbReference type="Gene3D" id="3.30.310.50">
    <property type="entry name" value="Alpha-D-phosphohexomutase, C-terminal domain"/>
    <property type="match status" value="1"/>
</dbReference>
<name>T2GFX3_MEGG1</name>
<gene>
    <name evidence="12" type="ORF">DGI_3416</name>
</gene>
<accession>T2GFX3</accession>
<dbReference type="GO" id="GO:0005975">
    <property type="term" value="P:carbohydrate metabolic process"/>
    <property type="evidence" value="ECO:0007669"/>
    <property type="project" value="InterPro"/>
</dbReference>
<evidence type="ECO:0000259" key="8">
    <source>
        <dbReference type="Pfam" id="PF00408"/>
    </source>
</evidence>
<evidence type="ECO:0000256" key="5">
    <source>
        <dbReference type="ARBA" id="ARBA00022842"/>
    </source>
</evidence>
<dbReference type="Pfam" id="PF00408">
    <property type="entry name" value="PGM_PMM_IV"/>
    <property type="match status" value="1"/>
</dbReference>
<evidence type="ECO:0000259" key="10">
    <source>
        <dbReference type="Pfam" id="PF02879"/>
    </source>
</evidence>
<dbReference type="InterPro" id="IPR016055">
    <property type="entry name" value="A-D-PHexomutase_a/b/a-I/II/III"/>
</dbReference>
<protein>
    <submittedName>
        <fullName evidence="12">Putative phosphomannomutase</fullName>
    </submittedName>
</protein>
<dbReference type="InterPro" id="IPR005841">
    <property type="entry name" value="Alpha-D-phosphohexomutase_SF"/>
</dbReference>
<dbReference type="Pfam" id="PF02879">
    <property type="entry name" value="PGM_PMM_II"/>
    <property type="match status" value="1"/>
</dbReference>
<dbReference type="CDD" id="cd03089">
    <property type="entry name" value="PMM_PGM"/>
    <property type="match status" value="1"/>
</dbReference>
<dbReference type="RefSeq" id="WP_021762220.1">
    <property type="nucleotide sequence ID" value="NC_022444.1"/>
</dbReference>
<feature type="domain" description="Alpha-D-phosphohexomutase alpha/beta/alpha" evidence="11">
    <location>
        <begin position="255"/>
        <end position="365"/>
    </location>
</feature>
<dbReference type="OrthoDB" id="9806956at2"/>
<evidence type="ECO:0000313" key="13">
    <source>
        <dbReference type="Proteomes" id="UP000016587"/>
    </source>
</evidence>
<sequence>MKPISKSVFRAYDLRGVVDKDMDGDWVETLGRACGAYFLRHGQTSAVVGHDCRLSSPEYQQRLAAGLAAAGLDVICLGMVPTPVFYFACKHLGKKAGVMITASHNPPEYNGFKVWCGESTIHTAEIDALFALMAAGEFPAGRGVISQHNIVPMYLDHLAAQVPEPLDVKVVVDGGNGAGGLICKELLERIGCTVVPLYCEPDGRFPNHHPDPVIEKYIGDLKAAVVETGADFGAGLDGDADRLGVVDETGALMYGDQLLAIYARDMLRDFPGAMVIGEVKCSHLLYKDIAAHGGEPLMWITGHSMIKAKMAETGARLAGEMSGHMFFADRYFGFDDGIYSALRIAQIVAANKRQGLPLSRVLADWPRTANTPELRVDCADDRKFAVVEQAKTYFKAQGYDVNDVDGVRLTFPDGWALMRASNTQPSLVLRFEAESPARLAEYRALVEGKLADWIGELKDSVH</sequence>
<reference evidence="12 13" key="1">
    <citation type="journal article" date="2013" name="J. Bacteriol.">
        <title>Roles of HynAB and Ech, the only two hydrogenases found in the model sulfate reducer Desulfovibrio gigas.</title>
        <authorList>
            <person name="Morais-Silva F.O."/>
            <person name="Santos C.I."/>
            <person name="Rodrigues R."/>
            <person name="Pereira I.A."/>
            <person name="Rodrigues-Pousada C."/>
        </authorList>
    </citation>
    <scope>NUCLEOTIDE SEQUENCE [LARGE SCALE GENOMIC DNA]</scope>
    <source>
        <strain evidence="13">ATCC 19364 / DSM 1382 / NCIMB 9332 / VKM B-1759</strain>
    </source>
</reference>
<evidence type="ECO:0000256" key="4">
    <source>
        <dbReference type="ARBA" id="ARBA00022723"/>
    </source>
</evidence>
<feature type="domain" description="Alpha-D-phosphohexomutase alpha/beta/alpha" evidence="9">
    <location>
        <begin position="8"/>
        <end position="135"/>
    </location>
</feature>
<evidence type="ECO:0000256" key="6">
    <source>
        <dbReference type="ARBA" id="ARBA00023235"/>
    </source>
</evidence>
<dbReference type="Pfam" id="PF02880">
    <property type="entry name" value="PGM_PMM_III"/>
    <property type="match status" value="1"/>
</dbReference>
<dbReference type="PROSITE" id="PS00710">
    <property type="entry name" value="PGM_PMM"/>
    <property type="match status" value="1"/>
</dbReference>
<dbReference type="InterPro" id="IPR036900">
    <property type="entry name" value="A-D-PHexomutase_C_sf"/>
</dbReference>
<dbReference type="GO" id="GO:0000287">
    <property type="term" value="F:magnesium ion binding"/>
    <property type="evidence" value="ECO:0007669"/>
    <property type="project" value="InterPro"/>
</dbReference>
<evidence type="ECO:0000256" key="1">
    <source>
        <dbReference type="ARBA" id="ARBA00001946"/>
    </source>
</evidence>
<evidence type="ECO:0000259" key="11">
    <source>
        <dbReference type="Pfam" id="PF02880"/>
    </source>
</evidence>
<keyword evidence="6" id="KW-0413">Isomerase</keyword>
<dbReference type="EMBL" id="CP006585">
    <property type="protein sequence ID" value="AGW15099.1"/>
    <property type="molecule type" value="Genomic_DNA"/>
</dbReference>
<keyword evidence="4 7" id="KW-0479">Metal-binding</keyword>
<dbReference type="PANTHER" id="PTHR43771">
    <property type="entry name" value="PHOSPHOMANNOMUTASE"/>
    <property type="match status" value="1"/>
</dbReference>
<dbReference type="GO" id="GO:0016868">
    <property type="term" value="F:intramolecular phosphotransferase activity"/>
    <property type="evidence" value="ECO:0007669"/>
    <property type="project" value="InterPro"/>
</dbReference>
<keyword evidence="5 7" id="KW-0460">Magnesium</keyword>
<evidence type="ECO:0000259" key="9">
    <source>
        <dbReference type="Pfam" id="PF02878"/>
    </source>
</evidence>
<dbReference type="Pfam" id="PF02878">
    <property type="entry name" value="PGM_PMM_I"/>
    <property type="match status" value="1"/>
</dbReference>
<dbReference type="KEGG" id="dgg:DGI_3416"/>
<dbReference type="SUPFAM" id="SSF53738">
    <property type="entry name" value="Phosphoglucomutase, first 3 domains"/>
    <property type="match status" value="3"/>
</dbReference>
<dbReference type="InterPro" id="IPR005844">
    <property type="entry name" value="A-D-PHexomutase_a/b/a-I"/>
</dbReference>
<evidence type="ECO:0000313" key="12">
    <source>
        <dbReference type="EMBL" id="AGW15099.1"/>
    </source>
</evidence>
<proteinExistence type="inferred from homology"/>
<keyword evidence="13" id="KW-1185">Reference proteome</keyword>
<dbReference type="STRING" id="1121448.DGI_3416"/>